<evidence type="ECO:0000313" key="2">
    <source>
        <dbReference type="Proteomes" id="UP001319180"/>
    </source>
</evidence>
<dbReference type="EMBL" id="JAHESC010000012">
    <property type="protein sequence ID" value="MBT1686909.1"/>
    <property type="molecule type" value="Genomic_DNA"/>
</dbReference>
<comment type="caution">
    <text evidence="1">The sequence shown here is derived from an EMBL/GenBank/DDBJ whole genome shotgun (WGS) entry which is preliminary data.</text>
</comment>
<proteinExistence type="predicted"/>
<evidence type="ECO:0000313" key="1">
    <source>
        <dbReference type="EMBL" id="MBT1686909.1"/>
    </source>
</evidence>
<reference evidence="1 2" key="1">
    <citation type="submission" date="2021-05" db="EMBL/GenBank/DDBJ databases">
        <title>A Polyphasic approach of four new species of the genus Ohtaekwangia: Ohtaekwangia histidinii sp. nov., Ohtaekwangia cretensis sp. nov., Ohtaekwangia indiensis sp. nov., Ohtaekwangia reichenbachii sp. nov. from diverse environment.</title>
        <authorList>
            <person name="Octaviana S."/>
        </authorList>
    </citation>
    <scope>NUCLEOTIDE SEQUENCE [LARGE SCALE GENOMIC DNA]</scope>
    <source>
        <strain evidence="1 2">PWU37</strain>
    </source>
</reference>
<organism evidence="1 2">
    <name type="scientific">Dawidia soli</name>
    <dbReference type="NCBI Taxonomy" id="2782352"/>
    <lineage>
        <taxon>Bacteria</taxon>
        <taxon>Pseudomonadati</taxon>
        <taxon>Bacteroidota</taxon>
        <taxon>Cytophagia</taxon>
        <taxon>Cytophagales</taxon>
        <taxon>Chryseotaleaceae</taxon>
        <taxon>Dawidia</taxon>
    </lineage>
</organism>
<accession>A0AAP2D848</accession>
<protein>
    <submittedName>
        <fullName evidence="1">Uncharacterized protein</fullName>
    </submittedName>
</protein>
<dbReference type="RefSeq" id="WP_254090145.1">
    <property type="nucleotide sequence ID" value="NZ_JAHESC010000012.1"/>
</dbReference>
<name>A0AAP2D848_9BACT</name>
<gene>
    <name evidence="1" type="ORF">KK078_10090</name>
</gene>
<dbReference type="AlphaFoldDB" id="A0AAP2D848"/>
<sequence>MTQITGTTIIVNVLFFLASCVADKRENTEAGEKVLVDVLPMIVDSLSTVYDLNDRYLVHLELIPDKVEYFGYDNLTEYFSEKPDKSSPERLVMLDSLRKSADDSLRFSKHEMTFGSTTLYFDMDDSLLNDPKYYGTFSLSNVVFDHTKNKGALYVAINCGNDCSRGMIFFIKVQSNKWVVDRIYQVWG</sequence>
<keyword evidence="2" id="KW-1185">Reference proteome</keyword>
<dbReference type="Proteomes" id="UP001319180">
    <property type="component" value="Unassembled WGS sequence"/>
</dbReference>